<evidence type="ECO:0000256" key="2">
    <source>
        <dbReference type="ARBA" id="ARBA00022771"/>
    </source>
</evidence>
<dbReference type="InterPro" id="IPR035896">
    <property type="entry name" value="AN1-like_Znf"/>
</dbReference>
<accession>A0A9N9A2A0</accession>
<dbReference type="SMART" id="SM00154">
    <property type="entry name" value="ZnF_AN1"/>
    <property type="match status" value="1"/>
</dbReference>
<organism evidence="7 8">
    <name type="scientific">Paraglomus brasilianum</name>
    <dbReference type="NCBI Taxonomy" id="144538"/>
    <lineage>
        <taxon>Eukaryota</taxon>
        <taxon>Fungi</taxon>
        <taxon>Fungi incertae sedis</taxon>
        <taxon>Mucoromycota</taxon>
        <taxon>Glomeromycotina</taxon>
        <taxon>Glomeromycetes</taxon>
        <taxon>Paraglomerales</taxon>
        <taxon>Paraglomeraceae</taxon>
        <taxon>Paraglomus</taxon>
    </lineage>
</organism>
<evidence type="ECO:0000256" key="3">
    <source>
        <dbReference type="ARBA" id="ARBA00022833"/>
    </source>
</evidence>
<feature type="region of interest" description="Disordered" evidence="5">
    <location>
        <begin position="146"/>
        <end position="166"/>
    </location>
</feature>
<dbReference type="Gene3D" id="4.10.1110.10">
    <property type="entry name" value="AN1-like Zinc finger"/>
    <property type="match status" value="1"/>
</dbReference>
<feature type="domain" description="AN1-type" evidence="6">
    <location>
        <begin position="55"/>
        <end position="104"/>
    </location>
</feature>
<evidence type="ECO:0000256" key="1">
    <source>
        <dbReference type="ARBA" id="ARBA00022723"/>
    </source>
</evidence>
<evidence type="ECO:0000259" key="6">
    <source>
        <dbReference type="PROSITE" id="PS51039"/>
    </source>
</evidence>
<evidence type="ECO:0000256" key="5">
    <source>
        <dbReference type="SAM" id="MobiDB-lite"/>
    </source>
</evidence>
<dbReference type="InterPro" id="IPR000058">
    <property type="entry name" value="Znf_AN1"/>
</dbReference>
<keyword evidence="8" id="KW-1185">Reference proteome</keyword>
<keyword evidence="3" id="KW-0862">Zinc</keyword>
<evidence type="ECO:0000313" key="7">
    <source>
        <dbReference type="EMBL" id="CAG8516561.1"/>
    </source>
</evidence>
<dbReference type="SUPFAM" id="SSF118310">
    <property type="entry name" value="AN1-like Zinc finger"/>
    <property type="match status" value="1"/>
</dbReference>
<dbReference type="Pfam" id="PF01428">
    <property type="entry name" value="zf-AN1"/>
    <property type="match status" value="1"/>
</dbReference>
<sequence length="166" mass="18927">MSDQQHKSKGTETVKDTAKPRKKKASQDTDRIENTNSKREDILLESLLKDYNAASSGPSKCPVPCCNQRLTATSFKCQHCNMEYCIKHRLPESHSLNCADKAKRAAHSVFQRESMVVLTAERQNPGITNSRNFSAARTKEDIKKRYKERLEQTKQERTVGKKKGKK</sequence>
<evidence type="ECO:0000256" key="4">
    <source>
        <dbReference type="PROSITE-ProRule" id="PRU00449"/>
    </source>
</evidence>
<feature type="region of interest" description="Disordered" evidence="5">
    <location>
        <begin position="1"/>
        <end position="38"/>
    </location>
</feature>
<proteinExistence type="predicted"/>
<comment type="caution">
    <text evidence="7">The sequence shown here is derived from an EMBL/GenBank/DDBJ whole genome shotgun (WGS) entry which is preliminary data.</text>
</comment>
<dbReference type="PROSITE" id="PS51039">
    <property type="entry name" value="ZF_AN1"/>
    <property type="match status" value="1"/>
</dbReference>
<keyword evidence="1" id="KW-0479">Metal-binding</keyword>
<gene>
    <name evidence="7" type="ORF">PBRASI_LOCUS3396</name>
</gene>
<name>A0A9N9A2A0_9GLOM</name>
<feature type="compositionally biased region" description="Basic and acidic residues" evidence="5">
    <location>
        <begin position="146"/>
        <end position="159"/>
    </location>
</feature>
<dbReference type="AlphaFoldDB" id="A0A9N9A2A0"/>
<dbReference type="OrthoDB" id="431929at2759"/>
<reference evidence="7" key="1">
    <citation type="submission" date="2021-06" db="EMBL/GenBank/DDBJ databases">
        <authorList>
            <person name="Kallberg Y."/>
            <person name="Tangrot J."/>
            <person name="Rosling A."/>
        </authorList>
    </citation>
    <scope>NUCLEOTIDE SEQUENCE</scope>
    <source>
        <strain evidence="7">BR232B</strain>
    </source>
</reference>
<dbReference type="Proteomes" id="UP000789739">
    <property type="component" value="Unassembled WGS sequence"/>
</dbReference>
<dbReference type="EMBL" id="CAJVPI010000304">
    <property type="protein sequence ID" value="CAG8516561.1"/>
    <property type="molecule type" value="Genomic_DNA"/>
</dbReference>
<keyword evidence="2 4" id="KW-0863">Zinc-finger</keyword>
<protein>
    <submittedName>
        <fullName evidence="7">4157_t:CDS:1</fullName>
    </submittedName>
</protein>
<dbReference type="GO" id="GO:0008270">
    <property type="term" value="F:zinc ion binding"/>
    <property type="evidence" value="ECO:0007669"/>
    <property type="project" value="UniProtKB-KW"/>
</dbReference>
<evidence type="ECO:0000313" key="8">
    <source>
        <dbReference type="Proteomes" id="UP000789739"/>
    </source>
</evidence>